<keyword evidence="8 11" id="KW-0333">Golgi apparatus</keyword>
<evidence type="ECO:0000256" key="3">
    <source>
        <dbReference type="ARBA" id="ARBA00022676"/>
    </source>
</evidence>
<name>A0AA88YH70_PINIB</name>
<sequence>MEKVRRDTIRKLGDMAAMEYPLDIDIKHQTKQGIMDKLKFTSPISNLSIQYELNPSSLCNGVDPYILILIKSAVKHHYLRYILRNTWIKEIYRTFPIAKVAFLLGYSHKERLIVWSENQVSGDIIQGNFTDAYRNNTFKTFMAFQWVERFCSKAKFIFFVDDDMFVNVKLMEKYLRTKSITNETDLLSGMIVKGGLPAREDLSPWYIGKEDYPFLLYPPYLAGCAMILSQSAVRKIAAVFPYVKYFPFDDVLLGIIMNKLGMDIEQNEYLYNVHVNNVTVLHKMMANHGFRDDEFLSKIYNGYSEKFLLKDKRLFL</sequence>
<comment type="similarity">
    <text evidence="2 11">Belongs to the glycosyltransferase 31 family.</text>
</comment>
<proteinExistence type="inferred from homology"/>
<evidence type="ECO:0000313" key="12">
    <source>
        <dbReference type="EMBL" id="KAK3099388.1"/>
    </source>
</evidence>
<evidence type="ECO:0000256" key="9">
    <source>
        <dbReference type="ARBA" id="ARBA00023136"/>
    </source>
</evidence>
<evidence type="ECO:0000256" key="11">
    <source>
        <dbReference type="RuleBase" id="RU363063"/>
    </source>
</evidence>
<dbReference type="EMBL" id="VSWD01000006">
    <property type="protein sequence ID" value="KAK3099388.1"/>
    <property type="molecule type" value="Genomic_DNA"/>
</dbReference>
<keyword evidence="10" id="KW-0325">Glycoprotein</keyword>
<evidence type="ECO:0000256" key="6">
    <source>
        <dbReference type="ARBA" id="ARBA00022968"/>
    </source>
</evidence>
<dbReference type="GO" id="GO:0016758">
    <property type="term" value="F:hexosyltransferase activity"/>
    <property type="evidence" value="ECO:0007669"/>
    <property type="project" value="InterPro"/>
</dbReference>
<dbReference type="Proteomes" id="UP001186944">
    <property type="component" value="Unassembled WGS sequence"/>
</dbReference>
<evidence type="ECO:0000256" key="8">
    <source>
        <dbReference type="ARBA" id="ARBA00023034"/>
    </source>
</evidence>
<gene>
    <name evidence="12" type="ORF">FSP39_003664</name>
</gene>
<evidence type="ECO:0000256" key="5">
    <source>
        <dbReference type="ARBA" id="ARBA00022692"/>
    </source>
</evidence>
<evidence type="ECO:0000256" key="2">
    <source>
        <dbReference type="ARBA" id="ARBA00008661"/>
    </source>
</evidence>
<evidence type="ECO:0000256" key="7">
    <source>
        <dbReference type="ARBA" id="ARBA00022989"/>
    </source>
</evidence>
<keyword evidence="4" id="KW-0808">Transferase</keyword>
<keyword evidence="9" id="KW-0472">Membrane</keyword>
<dbReference type="SUPFAM" id="SSF53448">
    <property type="entry name" value="Nucleotide-diphospho-sugar transferases"/>
    <property type="match status" value="1"/>
</dbReference>
<dbReference type="PANTHER" id="PTHR11214:SF349">
    <property type="entry name" value="BETA-1,3-GALACTOSYLTRANSFERASE BRN"/>
    <property type="match status" value="1"/>
</dbReference>
<keyword evidence="7" id="KW-1133">Transmembrane helix</keyword>
<dbReference type="EC" id="2.4.1.-" evidence="11"/>
<keyword evidence="5" id="KW-0812">Transmembrane</keyword>
<dbReference type="FunFam" id="3.90.550.50:FF:000001">
    <property type="entry name" value="Hexosyltransferase"/>
    <property type="match status" value="1"/>
</dbReference>
<organism evidence="12 13">
    <name type="scientific">Pinctada imbricata</name>
    <name type="common">Atlantic pearl-oyster</name>
    <name type="synonym">Pinctada martensii</name>
    <dbReference type="NCBI Taxonomy" id="66713"/>
    <lineage>
        <taxon>Eukaryota</taxon>
        <taxon>Metazoa</taxon>
        <taxon>Spiralia</taxon>
        <taxon>Lophotrochozoa</taxon>
        <taxon>Mollusca</taxon>
        <taxon>Bivalvia</taxon>
        <taxon>Autobranchia</taxon>
        <taxon>Pteriomorphia</taxon>
        <taxon>Pterioida</taxon>
        <taxon>Pterioidea</taxon>
        <taxon>Pteriidae</taxon>
        <taxon>Pinctada</taxon>
    </lineage>
</organism>
<reference evidence="12" key="1">
    <citation type="submission" date="2019-08" db="EMBL/GenBank/DDBJ databases">
        <title>The improved chromosome-level genome for the pearl oyster Pinctada fucata martensii using PacBio sequencing and Hi-C.</title>
        <authorList>
            <person name="Zheng Z."/>
        </authorList>
    </citation>
    <scope>NUCLEOTIDE SEQUENCE</scope>
    <source>
        <strain evidence="12">ZZ-2019</strain>
        <tissue evidence="12">Adductor muscle</tissue>
    </source>
</reference>
<dbReference type="AlphaFoldDB" id="A0AA88YH70"/>
<comment type="subcellular location">
    <subcellularLocation>
        <location evidence="1 11">Golgi apparatus membrane</location>
        <topology evidence="1 11">Single-pass type II membrane protein</topology>
    </subcellularLocation>
</comment>
<dbReference type="GO" id="GO:0000139">
    <property type="term" value="C:Golgi membrane"/>
    <property type="evidence" value="ECO:0007669"/>
    <property type="project" value="UniProtKB-SubCell"/>
</dbReference>
<keyword evidence="3 11" id="KW-0328">Glycosyltransferase</keyword>
<dbReference type="InterPro" id="IPR002659">
    <property type="entry name" value="Glyco_trans_31"/>
</dbReference>
<evidence type="ECO:0000313" key="13">
    <source>
        <dbReference type="Proteomes" id="UP001186944"/>
    </source>
</evidence>
<keyword evidence="13" id="KW-1185">Reference proteome</keyword>
<evidence type="ECO:0000256" key="10">
    <source>
        <dbReference type="ARBA" id="ARBA00023180"/>
    </source>
</evidence>
<protein>
    <recommendedName>
        <fullName evidence="11">Hexosyltransferase</fullName>
        <ecNumber evidence="11">2.4.1.-</ecNumber>
    </recommendedName>
</protein>
<dbReference type="Gene3D" id="3.90.550.50">
    <property type="match status" value="1"/>
</dbReference>
<comment type="caution">
    <text evidence="12">The sequence shown here is derived from an EMBL/GenBank/DDBJ whole genome shotgun (WGS) entry which is preliminary data.</text>
</comment>
<keyword evidence="6" id="KW-0735">Signal-anchor</keyword>
<dbReference type="Pfam" id="PF01762">
    <property type="entry name" value="Galactosyl_T"/>
    <property type="match status" value="1"/>
</dbReference>
<dbReference type="InterPro" id="IPR029044">
    <property type="entry name" value="Nucleotide-diphossugar_trans"/>
</dbReference>
<evidence type="ECO:0000256" key="1">
    <source>
        <dbReference type="ARBA" id="ARBA00004323"/>
    </source>
</evidence>
<accession>A0AA88YH70</accession>
<dbReference type="GO" id="GO:0006493">
    <property type="term" value="P:protein O-linked glycosylation"/>
    <property type="evidence" value="ECO:0007669"/>
    <property type="project" value="TreeGrafter"/>
</dbReference>
<dbReference type="PANTHER" id="PTHR11214">
    <property type="entry name" value="BETA-1,3-N-ACETYLGLUCOSAMINYLTRANSFERASE"/>
    <property type="match status" value="1"/>
</dbReference>
<dbReference type="GO" id="GO:0008194">
    <property type="term" value="F:UDP-glycosyltransferase activity"/>
    <property type="evidence" value="ECO:0007669"/>
    <property type="project" value="TreeGrafter"/>
</dbReference>
<evidence type="ECO:0000256" key="4">
    <source>
        <dbReference type="ARBA" id="ARBA00022679"/>
    </source>
</evidence>